<dbReference type="AlphaFoldDB" id="A0A2M3ZP53"/>
<evidence type="ECO:0000313" key="3">
    <source>
        <dbReference type="EMBL" id="MBW30367.1"/>
    </source>
</evidence>
<feature type="chain" id="PRO_5014895377" evidence="2">
    <location>
        <begin position="21"/>
        <end position="76"/>
    </location>
</feature>
<accession>A0A2M3ZP53</accession>
<dbReference type="EMBL" id="GGFM01009616">
    <property type="protein sequence ID" value="MBW30367.1"/>
    <property type="molecule type" value="Transcribed_RNA"/>
</dbReference>
<keyword evidence="1" id="KW-1133">Transmembrane helix</keyword>
<reference evidence="3" key="1">
    <citation type="submission" date="2018-01" db="EMBL/GenBank/DDBJ databases">
        <title>An insight into the sialome of Amazonian anophelines.</title>
        <authorList>
            <person name="Ribeiro J.M."/>
            <person name="Scarpassa V."/>
            <person name="Calvo E."/>
        </authorList>
    </citation>
    <scope>NUCLEOTIDE SEQUENCE</scope>
    <source>
        <tissue evidence="3">Salivary glands</tissue>
    </source>
</reference>
<evidence type="ECO:0000256" key="1">
    <source>
        <dbReference type="SAM" id="Phobius"/>
    </source>
</evidence>
<feature type="transmembrane region" description="Helical" evidence="1">
    <location>
        <begin position="44"/>
        <end position="67"/>
    </location>
</feature>
<keyword evidence="1" id="KW-0812">Transmembrane</keyword>
<name>A0A2M3ZP53_9DIPT</name>
<evidence type="ECO:0000256" key="2">
    <source>
        <dbReference type="SAM" id="SignalP"/>
    </source>
</evidence>
<organism evidence="3">
    <name type="scientific">Anopheles braziliensis</name>
    <dbReference type="NCBI Taxonomy" id="58242"/>
    <lineage>
        <taxon>Eukaryota</taxon>
        <taxon>Metazoa</taxon>
        <taxon>Ecdysozoa</taxon>
        <taxon>Arthropoda</taxon>
        <taxon>Hexapoda</taxon>
        <taxon>Insecta</taxon>
        <taxon>Pterygota</taxon>
        <taxon>Neoptera</taxon>
        <taxon>Endopterygota</taxon>
        <taxon>Diptera</taxon>
        <taxon>Nematocera</taxon>
        <taxon>Culicoidea</taxon>
        <taxon>Culicidae</taxon>
        <taxon>Anophelinae</taxon>
        <taxon>Anopheles</taxon>
    </lineage>
</organism>
<sequence length="76" mass="8836">MRRCGALFVFTLYYTVFCFAQQERPVGISLLSVPRFRFYFPFSPFQITFHSTLITGFTLFIIAFIVLRSPSPSLLL</sequence>
<protein>
    <submittedName>
        <fullName evidence="3">Putative secreted peptide</fullName>
    </submittedName>
</protein>
<feature type="signal peptide" evidence="2">
    <location>
        <begin position="1"/>
        <end position="20"/>
    </location>
</feature>
<keyword evidence="1" id="KW-0472">Membrane</keyword>
<proteinExistence type="predicted"/>
<keyword evidence="2" id="KW-0732">Signal</keyword>